<evidence type="ECO:0000256" key="7">
    <source>
        <dbReference type="ARBA" id="ARBA00022989"/>
    </source>
</evidence>
<evidence type="ECO:0000256" key="11">
    <source>
        <dbReference type="ARBA" id="ARBA00023292"/>
    </source>
</evidence>
<dbReference type="GO" id="GO:0005794">
    <property type="term" value="C:Golgi apparatus"/>
    <property type="evidence" value="ECO:0007669"/>
    <property type="project" value="TreeGrafter"/>
</dbReference>
<feature type="domain" description="CUB" evidence="14">
    <location>
        <begin position="49"/>
        <end position="159"/>
    </location>
</feature>
<dbReference type="PROSITE" id="PS01180">
    <property type="entry name" value="CUB"/>
    <property type="match status" value="1"/>
</dbReference>
<evidence type="ECO:0000256" key="13">
    <source>
        <dbReference type="SAM" id="Phobius"/>
    </source>
</evidence>
<dbReference type="Pfam" id="PF01437">
    <property type="entry name" value="PSI"/>
    <property type="match status" value="1"/>
</dbReference>
<evidence type="ECO:0000256" key="1">
    <source>
        <dbReference type="ARBA" id="ARBA00004167"/>
    </source>
</evidence>
<dbReference type="Pfam" id="PF00053">
    <property type="entry name" value="EGF_laminin"/>
    <property type="match status" value="1"/>
</dbReference>
<evidence type="ECO:0000256" key="5">
    <source>
        <dbReference type="ARBA" id="ARBA00022729"/>
    </source>
</evidence>
<keyword evidence="7 13" id="KW-1133">Transmembrane helix</keyword>
<dbReference type="Pfam" id="PF24972">
    <property type="entry name" value="GBD_ATRN"/>
    <property type="match status" value="1"/>
</dbReference>
<dbReference type="PROSITE" id="PS00022">
    <property type="entry name" value="EGF_1"/>
    <property type="match status" value="1"/>
</dbReference>
<evidence type="ECO:0000256" key="2">
    <source>
        <dbReference type="ARBA" id="ARBA00022441"/>
    </source>
</evidence>
<dbReference type="InterPro" id="IPR000859">
    <property type="entry name" value="CUB_dom"/>
</dbReference>
<keyword evidence="3 12" id="KW-0245">EGF-like domain</keyword>
<dbReference type="SUPFAM" id="SSF117281">
    <property type="entry name" value="Kelch motif"/>
    <property type="match status" value="1"/>
</dbReference>
<dbReference type="Gene3D" id="2.10.25.10">
    <property type="entry name" value="Laminin"/>
    <property type="match status" value="2"/>
</dbReference>
<dbReference type="InterPro" id="IPR056863">
    <property type="entry name" value="LMN_ATRN_NET-like_EGF"/>
</dbReference>
<dbReference type="CDD" id="cd00041">
    <property type="entry name" value="CUB"/>
    <property type="match status" value="1"/>
</dbReference>
<feature type="disulfide bond" evidence="12">
    <location>
        <begin position="179"/>
        <end position="188"/>
    </location>
</feature>
<dbReference type="InterPro" id="IPR016201">
    <property type="entry name" value="PSI"/>
</dbReference>
<dbReference type="SMART" id="SM00180">
    <property type="entry name" value="EGF_Lam"/>
    <property type="match status" value="2"/>
</dbReference>
<evidence type="ECO:0000256" key="6">
    <source>
        <dbReference type="ARBA" id="ARBA00022737"/>
    </source>
</evidence>
<evidence type="ECO:0000256" key="4">
    <source>
        <dbReference type="ARBA" id="ARBA00022692"/>
    </source>
</evidence>
<protein>
    <recommendedName>
        <fullName evidence="18">Attractin</fullName>
    </recommendedName>
</protein>
<dbReference type="SUPFAM" id="SSF49854">
    <property type="entry name" value="Spermadhesin, CUB domain"/>
    <property type="match status" value="1"/>
</dbReference>
<dbReference type="InterPro" id="IPR051568">
    <property type="entry name" value="LZTR1/Attractin"/>
</dbReference>
<dbReference type="SMART" id="SM00181">
    <property type="entry name" value="EGF"/>
    <property type="match status" value="4"/>
</dbReference>
<organism evidence="16 17">
    <name type="scientific">Mesorhabditis belari</name>
    <dbReference type="NCBI Taxonomy" id="2138241"/>
    <lineage>
        <taxon>Eukaryota</taxon>
        <taxon>Metazoa</taxon>
        <taxon>Ecdysozoa</taxon>
        <taxon>Nematoda</taxon>
        <taxon>Chromadorea</taxon>
        <taxon>Rhabditida</taxon>
        <taxon>Rhabditina</taxon>
        <taxon>Rhabditomorpha</taxon>
        <taxon>Rhabditoidea</taxon>
        <taxon>Rhabditidae</taxon>
        <taxon>Mesorhabditinae</taxon>
        <taxon>Mesorhabditis</taxon>
    </lineage>
</organism>
<dbReference type="CDD" id="cd00055">
    <property type="entry name" value="EGF_Lam"/>
    <property type="match status" value="2"/>
</dbReference>
<dbReference type="InterPro" id="IPR015915">
    <property type="entry name" value="Kelch-typ_b-propeller"/>
</dbReference>
<dbReference type="InterPro" id="IPR002165">
    <property type="entry name" value="Plexin_repeat"/>
</dbReference>
<evidence type="ECO:0000256" key="10">
    <source>
        <dbReference type="ARBA" id="ARBA00023180"/>
    </source>
</evidence>
<keyword evidence="6" id="KW-0677">Repeat</keyword>
<feature type="domain" description="EGF-like" evidence="15">
    <location>
        <begin position="157"/>
        <end position="189"/>
    </location>
</feature>
<keyword evidence="16" id="KW-1185">Reference proteome</keyword>
<dbReference type="PROSITE" id="PS01186">
    <property type="entry name" value="EGF_2"/>
    <property type="match status" value="1"/>
</dbReference>
<keyword evidence="8 13" id="KW-0472">Membrane</keyword>
<keyword evidence="10" id="KW-0325">Glycoprotein</keyword>
<sequence>MSGVQAHSEARFDVEKVLTHTCNGCFKGPCVEGKCVCFPGWSGDQCDQCYGRIKITNQSTEILDGPKSYQSLQRCTWIIEHDGASLPTTFQFKSLHTECGWDFVYLYDGNGIYNQQLGALCGRLKEPIEMMAPSGSAVLYFVSDMAANYPGFNISFDFDRCPYNCSGQGTCKPKLGCVCNPGFTGPYCQIAYCDEKQLKDPCLNGGVCQNDACNCTSNWHGLYCQQSKLLPVSDPVIIKGDPLPGRASHASIADGSSQNLLDIIWTVGGYSFSGVKQDMIVTFNVTTRNWITIQLNASSPEPENRYDHTIVKLKNTLYMFGGVKNGREVTNEFWAFDMEHRIWKLISDGNHTDLERAPLAVAGHTAYVVGQKMYIVFGYNPFIGYVHYVQIYDFETKTWNMTTEHKVHGRFGHSMVVVDETGASPYALIYGGTTKSSNNTDDLIKFDIKADTMAKVTSTGTFYFPLTLHRAVLLNHMMIITGGNKGNGGTSDECFNDQILVYDTACGQWIQPDSKWSNISELARYGHSAVIAGKDPHLFVIGGFNGTMRENIYEFKPADCSSTNRPEDCQKITGGLRCVYVDSKCQKFDNQRSFKQNFISMIKNEITGRVTCPETRQKTLSSCEDQNDCVACTSQNGCGWCSAGNQCLPSDQECLDAQSMLTTWEKCGSSTPASPRSCSMAANCYACKLLPHCNWYMDSLRPQCITVEEEVFLLNERKEQEFERVTAGAQGANIIPRSHFSFLAPIPRIPNVTLCAVAGQAACEMANNCSDCMDETKRTGCMWCPSTERCINQDAYTIAFAYGQCQSWVNQSNKCQKESAICEDHKTCQECQTQPGCGWIDDGSETGLGECVQGSSDGPQNKTLSSPEKWFFTDCPDCQCNGHSKCLKPTNEFAKLECGECANNTSGDHCQSCSRGFFGDARNGGTCQLCECNGQADDCDNQSGACYCTTKGVVGEHCDRCDAKYIGNITSGEICKYELAVDFIFTFKLKNDNSDKHVDEIFLFSVPYKRDTDVTFQISCEGEGAPALVALNLTSNVYDGNFGLGHTKQMMVHTTCDSKGLRRVYLANDPGYAFGTEANTTFYVRVSNFTTPIVIQVSFAQSPPINWVLFFVIFAACFIVLLVVAGLLWMIKLRIEVYRRNQNRINEIEHMASRPFSSVRLELTNPYTNLVATPISIEPCSGYKAGVYTLAVRLPTGGRQTTPNGTSGLAVASALCLLTPSQLGLLTAPDNTENRNNRKRTFRSYIPFLRNPNNSPM</sequence>
<evidence type="ECO:0000313" key="16">
    <source>
        <dbReference type="Proteomes" id="UP000887575"/>
    </source>
</evidence>
<evidence type="ECO:0000313" key="17">
    <source>
        <dbReference type="WBParaSite" id="MBELARI_LOCUS13327"/>
    </source>
</evidence>
<accession>A0AAF3EH97</accession>
<evidence type="ECO:0000256" key="12">
    <source>
        <dbReference type="PROSITE-ProRule" id="PRU00076"/>
    </source>
</evidence>
<dbReference type="Pfam" id="PF00431">
    <property type="entry name" value="CUB"/>
    <property type="match status" value="1"/>
</dbReference>
<evidence type="ECO:0000256" key="9">
    <source>
        <dbReference type="ARBA" id="ARBA00023157"/>
    </source>
</evidence>
<proteinExistence type="predicted"/>
<dbReference type="Proteomes" id="UP000887575">
    <property type="component" value="Unassembled WGS sequence"/>
</dbReference>
<dbReference type="SMART" id="SM00423">
    <property type="entry name" value="PSI"/>
    <property type="match status" value="3"/>
</dbReference>
<comment type="subcellular location">
    <subcellularLocation>
        <location evidence="1">Membrane</location>
        <topology evidence="1">Single-pass membrane protein</topology>
    </subcellularLocation>
</comment>
<dbReference type="PROSITE" id="PS50026">
    <property type="entry name" value="EGF_3"/>
    <property type="match status" value="1"/>
</dbReference>
<dbReference type="SUPFAM" id="SSF57196">
    <property type="entry name" value="EGF/Laminin"/>
    <property type="match status" value="1"/>
</dbReference>
<dbReference type="InterPro" id="IPR000742">
    <property type="entry name" value="EGF"/>
</dbReference>
<dbReference type="SMART" id="SM00042">
    <property type="entry name" value="CUB"/>
    <property type="match status" value="1"/>
</dbReference>
<dbReference type="Pfam" id="PF24981">
    <property type="entry name" value="Beta-prop_ATRN-LZTR1"/>
    <property type="match status" value="1"/>
</dbReference>
<dbReference type="PANTHER" id="PTHR46376">
    <property type="entry name" value="LEUCINE-ZIPPER-LIKE TRANSCRIPTIONAL REGULATOR 1"/>
    <property type="match status" value="1"/>
</dbReference>
<dbReference type="WBParaSite" id="MBELARI_LOCUS13327">
    <property type="protein sequence ID" value="MBELARI_LOCUS13327"/>
    <property type="gene ID" value="MBELARI_LOCUS13327"/>
</dbReference>
<dbReference type="Gene3D" id="2.60.120.290">
    <property type="entry name" value="Spermadhesin, CUB domain"/>
    <property type="match status" value="1"/>
</dbReference>
<dbReference type="PANTHER" id="PTHR46376:SF2">
    <property type="entry name" value="DISTRACTED, ISOFORM B"/>
    <property type="match status" value="1"/>
</dbReference>
<feature type="transmembrane region" description="Helical" evidence="13">
    <location>
        <begin position="1107"/>
        <end position="1131"/>
    </location>
</feature>
<dbReference type="InterPro" id="IPR056737">
    <property type="entry name" value="Beta-prop_ATRN-MKLN-like"/>
</dbReference>
<evidence type="ECO:0000259" key="14">
    <source>
        <dbReference type="PROSITE" id="PS01180"/>
    </source>
</evidence>
<dbReference type="Gene3D" id="2.120.10.80">
    <property type="entry name" value="Kelch-type beta propeller"/>
    <property type="match status" value="2"/>
</dbReference>
<comment type="caution">
    <text evidence="12">Lacks conserved residue(s) required for the propagation of feature annotation.</text>
</comment>
<evidence type="ECO:0000256" key="8">
    <source>
        <dbReference type="ARBA" id="ARBA00023136"/>
    </source>
</evidence>
<reference evidence="17" key="1">
    <citation type="submission" date="2024-02" db="UniProtKB">
        <authorList>
            <consortium name="WormBaseParasite"/>
        </authorList>
    </citation>
    <scope>IDENTIFICATION</scope>
</reference>
<evidence type="ECO:0000256" key="3">
    <source>
        <dbReference type="ARBA" id="ARBA00022536"/>
    </source>
</evidence>
<dbReference type="InterPro" id="IPR002049">
    <property type="entry name" value="LE_dom"/>
</dbReference>
<keyword evidence="4 13" id="KW-0812">Transmembrane</keyword>
<evidence type="ECO:0008006" key="18">
    <source>
        <dbReference type="Google" id="ProtNLM"/>
    </source>
</evidence>
<dbReference type="InterPro" id="IPR035914">
    <property type="entry name" value="Sperma_CUB_dom_sf"/>
</dbReference>
<keyword evidence="5" id="KW-0732">Signal</keyword>
<dbReference type="GO" id="GO:0016020">
    <property type="term" value="C:membrane"/>
    <property type="evidence" value="ECO:0007669"/>
    <property type="project" value="UniProtKB-SubCell"/>
</dbReference>
<feature type="disulfide bond" evidence="12">
    <location>
        <begin position="161"/>
        <end position="171"/>
    </location>
</feature>
<keyword evidence="9 12" id="KW-1015">Disulfide bond</keyword>
<dbReference type="AlphaFoldDB" id="A0AAF3EH97"/>
<dbReference type="InterPro" id="IPR056732">
    <property type="entry name" value="GBD_ATRN"/>
</dbReference>
<evidence type="ECO:0000259" key="15">
    <source>
        <dbReference type="PROSITE" id="PS50026"/>
    </source>
</evidence>
<dbReference type="Pfam" id="PF24973">
    <property type="entry name" value="EGF_LMN_ATRN"/>
    <property type="match status" value="1"/>
</dbReference>
<name>A0AAF3EH97_9BILA</name>
<dbReference type="PROSITE" id="PS01248">
    <property type="entry name" value="EGF_LAM_1"/>
    <property type="match status" value="1"/>
</dbReference>
<keyword evidence="2" id="KW-0880">Kelch repeat</keyword>
<keyword evidence="11" id="KW-0424">Laminin EGF-like domain</keyword>